<organism evidence="7 8">
    <name type="scientific">Pradoshia eiseniae</name>
    <dbReference type="NCBI Taxonomy" id="2064768"/>
    <lineage>
        <taxon>Bacteria</taxon>
        <taxon>Bacillati</taxon>
        <taxon>Bacillota</taxon>
        <taxon>Bacilli</taxon>
        <taxon>Bacillales</taxon>
        <taxon>Bacillaceae</taxon>
        <taxon>Pradoshia</taxon>
    </lineage>
</organism>
<keyword evidence="8" id="KW-1185">Reference proteome</keyword>
<gene>
    <name evidence="7" type="ORF">CYL18_05795</name>
</gene>
<dbReference type="PANTHER" id="PTHR40035:SF1">
    <property type="entry name" value="ATP SYNTHASE PROTEIN I"/>
    <property type="match status" value="1"/>
</dbReference>
<proteinExistence type="predicted"/>
<evidence type="ECO:0000256" key="2">
    <source>
        <dbReference type="ARBA" id="ARBA00022475"/>
    </source>
</evidence>
<comment type="subcellular location">
    <subcellularLocation>
        <location evidence="1">Cell membrane</location>
        <topology evidence="1">Multi-pass membrane protein</topology>
    </subcellularLocation>
</comment>
<dbReference type="InterPro" id="IPR039072">
    <property type="entry name" value="ATP_synth_I_Bacilli"/>
</dbReference>
<evidence type="ECO:0000256" key="4">
    <source>
        <dbReference type="ARBA" id="ARBA00022989"/>
    </source>
</evidence>
<keyword evidence="3 6" id="KW-0812">Transmembrane</keyword>
<comment type="caution">
    <text evidence="7">The sequence shown here is derived from an EMBL/GenBank/DDBJ whole genome shotgun (WGS) entry which is preliminary data.</text>
</comment>
<feature type="transmembrane region" description="Helical" evidence="6">
    <location>
        <begin position="35"/>
        <end position="53"/>
    </location>
</feature>
<dbReference type="Pfam" id="PF03899">
    <property type="entry name" value="ATP-synt_I"/>
    <property type="match status" value="1"/>
</dbReference>
<keyword evidence="2" id="KW-1003">Cell membrane</keyword>
<protein>
    <submittedName>
        <fullName evidence="7">ATP synthase subunit</fullName>
    </submittedName>
</protein>
<name>A0A2S7N283_9BACI</name>
<dbReference type="PANTHER" id="PTHR40035">
    <property type="entry name" value="ATP SYNTHASE PROTEIN I"/>
    <property type="match status" value="1"/>
</dbReference>
<evidence type="ECO:0000256" key="6">
    <source>
        <dbReference type="SAM" id="Phobius"/>
    </source>
</evidence>
<feature type="transmembrane region" description="Helical" evidence="6">
    <location>
        <begin position="97"/>
        <end position="117"/>
    </location>
</feature>
<keyword evidence="5 6" id="KW-0472">Membrane</keyword>
<dbReference type="InterPro" id="IPR005598">
    <property type="entry name" value="ATP_synth_I"/>
</dbReference>
<sequence>MQEIHFVFKRYLKHTLTLLSIYCILWGFTPYKAESLGLILGSVIGIYNIWLLSRKTNQLGEAVLHGRGLKSIGTISRMAAAVLAVAIAMEFPELFNIYFVILGLMAGYLVVMIDLLIHNTWRGEKR</sequence>
<evidence type="ECO:0000313" key="7">
    <source>
        <dbReference type="EMBL" id="PQD96113.1"/>
    </source>
</evidence>
<feature type="transmembrane region" description="Helical" evidence="6">
    <location>
        <begin position="74"/>
        <end position="91"/>
    </location>
</feature>
<evidence type="ECO:0000313" key="8">
    <source>
        <dbReference type="Proteomes" id="UP000239663"/>
    </source>
</evidence>
<dbReference type="AlphaFoldDB" id="A0A2S7N283"/>
<accession>A0A2S7N283</accession>
<dbReference type="GO" id="GO:0005886">
    <property type="term" value="C:plasma membrane"/>
    <property type="evidence" value="ECO:0007669"/>
    <property type="project" value="UniProtKB-SubCell"/>
</dbReference>
<feature type="transmembrane region" description="Helical" evidence="6">
    <location>
        <begin position="12"/>
        <end position="29"/>
    </location>
</feature>
<dbReference type="OrthoDB" id="2355635at2"/>
<keyword evidence="4 6" id="KW-1133">Transmembrane helix</keyword>
<evidence type="ECO:0000256" key="1">
    <source>
        <dbReference type="ARBA" id="ARBA00004651"/>
    </source>
</evidence>
<evidence type="ECO:0000256" key="5">
    <source>
        <dbReference type="ARBA" id="ARBA00023136"/>
    </source>
</evidence>
<dbReference type="Proteomes" id="UP000239663">
    <property type="component" value="Unassembled WGS sequence"/>
</dbReference>
<dbReference type="EMBL" id="PKOZ01000002">
    <property type="protein sequence ID" value="PQD96113.1"/>
    <property type="molecule type" value="Genomic_DNA"/>
</dbReference>
<reference evidence="7 8" key="1">
    <citation type="submission" date="2017-12" db="EMBL/GenBank/DDBJ databases">
        <title>Taxonomic description and draft genome of Pradoshia cofamensis Gen. nov., sp. nov., a thermotolerant bacillale isolated from anterior gut of earthworm Eisenia fetida.</title>
        <authorList>
            <person name="Saha T."/>
            <person name="Chakraborty R."/>
        </authorList>
    </citation>
    <scope>NUCLEOTIDE SEQUENCE [LARGE SCALE GENOMIC DNA]</scope>
    <source>
        <strain evidence="7 8">EAG3</strain>
    </source>
</reference>
<evidence type="ECO:0000256" key="3">
    <source>
        <dbReference type="ARBA" id="ARBA00022692"/>
    </source>
</evidence>
<dbReference type="RefSeq" id="WP_104848541.1">
    <property type="nucleotide sequence ID" value="NZ_PKOZ01000002.1"/>
</dbReference>